<dbReference type="InterPro" id="IPR012657">
    <property type="entry name" value="23S_rRNA-intervening_sequence"/>
</dbReference>
<gene>
    <name evidence="1" type="ORF">A3A38_01820</name>
</gene>
<accession>A0A1F6EHI9</accession>
<sequence>MAQPVRYRFEDLDVWKLGMEIVREVYRVTKKFPKDETFGLTDQLKRAATSITLNLAEGSGQPTKKGFIVYIQRSKSSALECVACIKIALQEKFISPQDVSSLETLLEKEYFKLVALSKSMSA</sequence>
<dbReference type="NCBIfam" id="TIGR02436">
    <property type="entry name" value="four helix bundle protein"/>
    <property type="match status" value="1"/>
</dbReference>
<evidence type="ECO:0000313" key="1">
    <source>
        <dbReference type="EMBL" id="OGG73067.1"/>
    </source>
</evidence>
<comment type="caution">
    <text evidence="1">The sequence shown here is derived from an EMBL/GenBank/DDBJ whole genome shotgun (WGS) entry which is preliminary data.</text>
</comment>
<name>A0A1F6EHI9_9BACT</name>
<reference evidence="1 2" key="1">
    <citation type="journal article" date="2016" name="Nat. Commun.">
        <title>Thousands of microbial genomes shed light on interconnected biogeochemical processes in an aquifer system.</title>
        <authorList>
            <person name="Anantharaman K."/>
            <person name="Brown C.T."/>
            <person name="Hug L.A."/>
            <person name="Sharon I."/>
            <person name="Castelle C.J."/>
            <person name="Probst A.J."/>
            <person name="Thomas B.C."/>
            <person name="Singh A."/>
            <person name="Wilkins M.J."/>
            <person name="Karaoz U."/>
            <person name="Brodie E.L."/>
            <person name="Williams K.H."/>
            <person name="Hubbard S.S."/>
            <person name="Banfield J.F."/>
        </authorList>
    </citation>
    <scope>NUCLEOTIDE SEQUENCE [LARGE SCALE GENOMIC DNA]</scope>
</reference>
<evidence type="ECO:0008006" key="3">
    <source>
        <dbReference type="Google" id="ProtNLM"/>
    </source>
</evidence>
<evidence type="ECO:0000313" key="2">
    <source>
        <dbReference type="Proteomes" id="UP000177306"/>
    </source>
</evidence>
<dbReference type="EMBL" id="MFLY01000014">
    <property type="protein sequence ID" value="OGG73067.1"/>
    <property type="molecule type" value="Genomic_DNA"/>
</dbReference>
<dbReference type="SUPFAM" id="SSF158446">
    <property type="entry name" value="IVS-encoded protein-like"/>
    <property type="match status" value="1"/>
</dbReference>
<dbReference type="PANTHER" id="PTHR38471">
    <property type="entry name" value="FOUR HELIX BUNDLE PROTEIN"/>
    <property type="match status" value="1"/>
</dbReference>
<dbReference type="Pfam" id="PF05635">
    <property type="entry name" value="23S_rRNA_IVP"/>
    <property type="match status" value="1"/>
</dbReference>
<dbReference type="Proteomes" id="UP000177306">
    <property type="component" value="Unassembled WGS sequence"/>
</dbReference>
<dbReference type="AlphaFoldDB" id="A0A1F6EHI9"/>
<organism evidence="1 2">
    <name type="scientific">Candidatus Kaiserbacteria bacterium RIFCSPLOWO2_01_FULL_53_17</name>
    <dbReference type="NCBI Taxonomy" id="1798511"/>
    <lineage>
        <taxon>Bacteria</taxon>
        <taxon>Candidatus Kaiseribacteriota</taxon>
    </lineage>
</organism>
<dbReference type="Gene3D" id="1.20.1440.60">
    <property type="entry name" value="23S rRNA-intervening sequence"/>
    <property type="match status" value="1"/>
</dbReference>
<proteinExistence type="predicted"/>
<protein>
    <recommendedName>
        <fullName evidence="3">Four helix bundle protein</fullName>
    </recommendedName>
</protein>
<dbReference type="PANTHER" id="PTHR38471:SF2">
    <property type="entry name" value="FOUR HELIX BUNDLE PROTEIN"/>
    <property type="match status" value="1"/>
</dbReference>
<dbReference type="CDD" id="cd16377">
    <property type="entry name" value="23S_rRNA_IVP_like"/>
    <property type="match status" value="1"/>
</dbReference>
<dbReference type="InterPro" id="IPR036583">
    <property type="entry name" value="23S_rRNA_IVS_sf"/>
</dbReference>